<proteinExistence type="predicted"/>
<evidence type="ECO:0000259" key="7">
    <source>
        <dbReference type="PROSITE" id="PS50112"/>
    </source>
</evidence>
<keyword evidence="9" id="KW-1185">Reference proteome</keyword>
<evidence type="ECO:0000256" key="2">
    <source>
        <dbReference type="ARBA" id="ARBA00012438"/>
    </source>
</evidence>
<dbReference type="PROSITE" id="PS50109">
    <property type="entry name" value="HIS_KIN"/>
    <property type="match status" value="1"/>
</dbReference>
<dbReference type="InterPro" id="IPR036097">
    <property type="entry name" value="HisK_dim/P_sf"/>
</dbReference>
<evidence type="ECO:0000256" key="3">
    <source>
        <dbReference type="ARBA" id="ARBA00022553"/>
    </source>
</evidence>
<gene>
    <name evidence="8" type="ORF">FHS59_002005</name>
</gene>
<protein>
    <recommendedName>
        <fullName evidence="2">histidine kinase</fullName>
        <ecNumber evidence="2">2.7.13.3</ecNumber>
    </recommendedName>
</protein>
<sequence length="353" mass="40755">MNNNSFEYERFFELTPDLLCIAGYDGYFKKINHSVSETLGYTQEELFSRPINDFVYHEDQQVTSDARDEIIKSRPLLNFENRYVHKSGEIIWLSWTSQPIDDQKLVFAIAKDITHKKRIENERNSLLEKTSRINQNLKQLSFTTSHDLRSPVNNLLSIMQLIDKRTIGDPETRELIDLLEYGIGNLKSTLNTYVDHLQQSHNSSAKKEPVFISKTIQEVSQSIKSLIQSSKAEIEVDLQEFDEISFNKPYFESIILNFLTNSIKYSKQGHPPKIKIKSTIQDRKKQLIIEDNGLGFDAKDLEHKIFGMGDKFHENADSKGIGLYLVYSHVMNMGGKIEVESKINEGTKFTITF</sequence>
<dbReference type="Pfam" id="PF08447">
    <property type="entry name" value="PAS_3"/>
    <property type="match status" value="1"/>
</dbReference>
<dbReference type="InterPro" id="IPR035965">
    <property type="entry name" value="PAS-like_dom_sf"/>
</dbReference>
<dbReference type="SUPFAM" id="SSF55874">
    <property type="entry name" value="ATPase domain of HSP90 chaperone/DNA topoisomerase II/histidine kinase"/>
    <property type="match status" value="1"/>
</dbReference>
<dbReference type="CDD" id="cd00130">
    <property type="entry name" value="PAS"/>
    <property type="match status" value="1"/>
</dbReference>
<dbReference type="InterPro" id="IPR003661">
    <property type="entry name" value="HisK_dim/P_dom"/>
</dbReference>
<dbReference type="InterPro" id="IPR001610">
    <property type="entry name" value="PAC"/>
</dbReference>
<dbReference type="SMART" id="SM00086">
    <property type="entry name" value="PAC"/>
    <property type="match status" value="1"/>
</dbReference>
<keyword evidence="3" id="KW-0597">Phosphoprotein</keyword>
<evidence type="ECO:0000256" key="5">
    <source>
        <dbReference type="ARBA" id="ARBA00022777"/>
    </source>
</evidence>
<reference evidence="8 9" key="1">
    <citation type="submission" date="2020-08" db="EMBL/GenBank/DDBJ databases">
        <title>Genomic Encyclopedia of Type Strains, Phase IV (KMG-IV): sequencing the most valuable type-strain genomes for metagenomic binning, comparative biology and taxonomic classification.</title>
        <authorList>
            <person name="Goeker M."/>
        </authorList>
    </citation>
    <scope>NUCLEOTIDE SEQUENCE [LARGE SCALE GENOMIC DNA]</scope>
    <source>
        <strain evidence="8 9">DSM 102044</strain>
    </source>
</reference>
<dbReference type="InterPro" id="IPR036890">
    <property type="entry name" value="HATPase_C_sf"/>
</dbReference>
<dbReference type="PROSITE" id="PS50112">
    <property type="entry name" value="PAS"/>
    <property type="match status" value="1"/>
</dbReference>
<dbReference type="SUPFAM" id="SSF47384">
    <property type="entry name" value="Homodimeric domain of signal transducing histidine kinase"/>
    <property type="match status" value="1"/>
</dbReference>
<dbReference type="InterPro" id="IPR052162">
    <property type="entry name" value="Sensor_kinase/Photoreceptor"/>
</dbReference>
<dbReference type="Gene3D" id="3.30.450.20">
    <property type="entry name" value="PAS domain"/>
    <property type="match status" value="1"/>
</dbReference>
<dbReference type="SUPFAM" id="SSF55785">
    <property type="entry name" value="PYP-like sensor domain (PAS domain)"/>
    <property type="match status" value="1"/>
</dbReference>
<dbReference type="CDD" id="cd00082">
    <property type="entry name" value="HisKA"/>
    <property type="match status" value="1"/>
</dbReference>
<dbReference type="PRINTS" id="PR00344">
    <property type="entry name" value="BCTRLSENSOR"/>
</dbReference>
<dbReference type="RefSeq" id="WP_184494986.1">
    <property type="nucleotide sequence ID" value="NZ_JACIJO010000002.1"/>
</dbReference>
<dbReference type="EMBL" id="JACIJO010000002">
    <property type="protein sequence ID" value="MBB6326377.1"/>
    <property type="molecule type" value="Genomic_DNA"/>
</dbReference>
<dbReference type="SMART" id="SM00387">
    <property type="entry name" value="HATPase_c"/>
    <property type="match status" value="1"/>
</dbReference>
<organism evidence="8 9">
    <name type="scientific">Algoriphagus iocasae</name>
    <dbReference type="NCBI Taxonomy" id="1836499"/>
    <lineage>
        <taxon>Bacteria</taxon>
        <taxon>Pseudomonadati</taxon>
        <taxon>Bacteroidota</taxon>
        <taxon>Cytophagia</taxon>
        <taxon>Cytophagales</taxon>
        <taxon>Cyclobacteriaceae</taxon>
        <taxon>Algoriphagus</taxon>
    </lineage>
</organism>
<dbReference type="Pfam" id="PF02518">
    <property type="entry name" value="HATPase_c"/>
    <property type="match status" value="1"/>
</dbReference>
<evidence type="ECO:0000259" key="6">
    <source>
        <dbReference type="PROSITE" id="PS50109"/>
    </source>
</evidence>
<evidence type="ECO:0000313" key="9">
    <source>
        <dbReference type="Proteomes" id="UP000588604"/>
    </source>
</evidence>
<evidence type="ECO:0000256" key="1">
    <source>
        <dbReference type="ARBA" id="ARBA00000085"/>
    </source>
</evidence>
<feature type="domain" description="Histidine kinase" evidence="6">
    <location>
        <begin position="143"/>
        <end position="353"/>
    </location>
</feature>
<evidence type="ECO:0000313" key="8">
    <source>
        <dbReference type="EMBL" id="MBB6326377.1"/>
    </source>
</evidence>
<dbReference type="Gene3D" id="3.30.565.10">
    <property type="entry name" value="Histidine kinase-like ATPase, C-terminal domain"/>
    <property type="match status" value="1"/>
</dbReference>
<comment type="caution">
    <text evidence="8">The sequence shown here is derived from an EMBL/GenBank/DDBJ whole genome shotgun (WGS) entry which is preliminary data.</text>
</comment>
<dbReference type="InterPro" id="IPR013655">
    <property type="entry name" value="PAS_fold_3"/>
</dbReference>
<dbReference type="InterPro" id="IPR003594">
    <property type="entry name" value="HATPase_dom"/>
</dbReference>
<dbReference type="PANTHER" id="PTHR43304:SF1">
    <property type="entry name" value="PAC DOMAIN-CONTAINING PROTEIN"/>
    <property type="match status" value="1"/>
</dbReference>
<evidence type="ECO:0000256" key="4">
    <source>
        <dbReference type="ARBA" id="ARBA00022679"/>
    </source>
</evidence>
<feature type="domain" description="PAS" evidence="7">
    <location>
        <begin position="4"/>
        <end position="74"/>
    </location>
</feature>
<dbReference type="InterPro" id="IPR000014">
    <property type="entry name" value="PAS"/>
</dbReference>
<dbReference type="NCBIfam" id="TIGR00229">
    <property type="entry name" value="sensory_box"/>
    <property type="match status" value="1"/>
</dbReference>
<dbReference type="Proteomes" id="UP000588604">
    <property type="component" value="Unassembled WGS sequence"/>
</dbReference>
<dbReference type="SMART" id="SM00091">
    <property type="entry name" value="PAS"/>
    <property type="match status" value="1"/>
</dbReference>
<dbReference type="InterPro" id="IPR004358">
    <property type="entry name" value="Sig_transdc_His_kin-like_C"/>
</dbReference>
<dbReference type="EC" id="2.7.13.3" evidence="2"/>
<dbReference type="PANTHER" id="PTHR43304">
    <property type="entry name" value="PHYTOCHROME-LIKE PROTEIN CPH1"/>
    <property type="match status" value="1"/>
</dbReference>
<dbReference type="InterPro" id="IPR005467">
    <property type="entry name" value="His_kinase_dom"/>
</dbReference>
<comment type="catalytic activity">
    <reaction evidence="1">
        <text>ATP + protein L-histidine = ADP + protein N-phospho-L-histidine.</text>
        <dbReference type="EC" id="2.7.13.3"/>
    </reaction>
</comment>
<keyword evidence="5" id="KW-0418">Kinase</keyword>
<accession>A0A841MLL3</accession>
<keyword evidence="4" id="KW-0808">Transferase</keyword>
<dbReference type="AlphaFoldDB" id="A0A841MLL3"/>
<name>A0A841MLL3_9BACT</name>
<dbReference type="GO" id="GO:0000155">
    <property type="term" value="F:phosphorelay sensor kinase activity"/>
    <property type="evidence" value="ECO:0007669"/>
    <property type="project" value="InterPro"/>
</dbReference>